<gene>
    <name evidence="3" type="ORF">C9J27_06255</name>
</gene>
<dbReference type="InterPro" id="IPR010982">
    <property type="entry name" value="Lambda_DNA-bd_dom_sf"/>
</dbReference>
<dbReference type="Gene3D" id="1.10.260.40">
    <property type="entry name" value="lambda repressor-like DNA-binding domains"/>
    <property type="match status" value="1"/>
</dbReference>
<dbReference type="Proteomes" id="UP000241426">
    <property type="component" value="Unassembled WGS sequence"/>
</dbReference>
<evidence type="ECO:0000313" key="4">
    <source>
        <dbReference type="Proteomes" id="UP000241426"/>
    </source>
</evidence>
<reference evidence="3 4" key="1">
    <citation type="submission" date="2018-01" db="EMBL/GenBank/DDBJ databases">
        <title>Whole genome sequencing of Histamine producing bacteria.</title>
        <authorList>
            <person name="Butler K."/>
        </authorList>
    </citation>
    <scope>NUCLEOTIDE SEQUENCE [LARGE SCALE GENOMIC DNA]</scope>
    <source>
        <strain evidence="3 4">FS-7.2</strain>
    </source>
</reference>
<dbReference type="InterPro" id="IPR001387">
    <property type="entry name" value="Cro/C1-type_HTH"/>
</dbReference>
<protein>
    <submittedName>
        <fullName evidence="3">Transcriptional regulator</fullName>
    </submittedName>
</protein>
<evidence type="ECO:0000313" key="3">
    <source>
        <dbReference type="EMBL" id="PSV00741.1"/>
    </source>
</evidence>
<evidence type="ECO:0000259" key="2">
    <source>
        <dbReference type="PROSITE" id="PS50943"/>
    </source>
</evidence>
<dbReference type="CDD" id="cd00093">
    <property type="entry name" value="HTH_XRE"/>
    <property type="match status" value="1"/>
</dbReference>
<feature type="compositionally biased region" description="Acidic residues" evidence="1">
    <location>
        <begin position="105"/>
        <end position="114"/>
    </location>
</feature>
<feature type="region of interest" description="Disordered" evidence="1">
    <location>
        <begin position="84"/>
        <end position="114"/>
    </location>
</feature>
<dbReference type="GO" id="GO:0003677">
    <property type="term" value="F:DNA binding"/>
    <property type="evidence" value="ECO:0007669"/>
    <property type="project" value="InterPro"/>
</dbReference>
<comment type="caution">
    <text evidence="3">The sequence shown here is derived from an EMBL/GenBank/DDBJ whole genome shotgun (WGS) entry which is preliminary data.</text>
</comment>
<dbReference type="SMART" id="SM00530">
    <property type="entry name" value="HTH_XRE"/>
    <property type="match status" value="1"/>
</dbReference>
<dbReference type="Pfam" id="PF01381">
    <property type="entry name" value="HTH_3"/>
    <property type="match status" value="1"/>
</dbReference>
<organism evidence="3 4">
    <name type="scientific">Photobacterium kishitanii</name>
    <dbReference type="NCBI Taxonomy" id="318456"/>
    <lineage>
        <taxon>Bacteria</taxon>
        <taxon>Pseudomonadati</taxon>
        <taxon>Pseudomonadota</taxon>
        <taxon>Gammaproteobacteria</taxon>
        <taxon>Vibrionales</taxon>
        <taxon>Vibrionaceae</taxon>
        <taxon>Photobacterium</taxon>
    </lineage>
</organism>
<feature type="domain" description="HTH cro/C1-type" evidence="2">
    <location>
        <begin position="19"/>
        <end position="70"/>
    </location>
</feature>
<dbReference type="AlphaFoldDB" id="A0A2T3KM23"/>
<proteinExistence type="predicted"/>
<feature type="compositionally biased region" description="Basic and acidic residues" evidence="1">
    <location>
        <begin position="88"/>
        <end position="104"/>
    </location>
</feature>
<dbReference type="PROSITE" id="PS50943">
    <property type="entry name" value="HTH_CROC1"/>
    <property type="match status" value="1"/>
</dbReference>
<dbReference type="RefSeq" id="WP_107289371.1">
    <property type="nucleotide sequence ID" value="NZ_PYNF01000003.1"/>
</dbReference>
<sequence length="114" mass="12792">MKYSQMSAPALAELIGERIRQYRLNSNKSQEELADITGVSRQKIARAENGKGSLETIMSLLIALDAVDHLDQFLPPVPISPIQLAKLKGKERQRASSTREKNEDQDSEEENLGW</sequence>
<name>A0A2T3KM23_9GAMM</name>
<dbReference type="EMBL" id="PYNF01000003">
    <property type="protein sequence ID" value="PSV00741.1"/>
    <property type="molecule type" value="Genomic_DNA"/>
</dbReference>
<evidence type="ECO:0000256" key="1">
    <source>
        <dbReference type="SAM" id="MobiDB-lite"/>
    </source>
</evidence>
<dbReference type="SUPFAM" id="SSF47413">
    <property type="entry name" value="lambda repressor-like DNA-binding domains"/>
    <property type="match status" value="1"/>
</dbReference>
<accession>A0A2T3KM23</accession>